<dbReference type="PANTHER" id="PTHR35165:SF6">
    <property type="entry name" value="OS08G0113900 PROTEIN"/>
    <property type="match status" value="1"/>
</dbReference>
<name>A0A368RJJ5_SETIT</name>
<reference evidence="2" key="2">
    <citation type="submission" date="2015-07" db="EMBL/GenBank/DDBJ databases">
        <authorList>
            <person name="Noorani M."/>
        </authorList>
    </citation>
    <scope>NUCLEOTIDE SEQUENCE</scope>
    <source>
        <strain evidence="2">Yugu1</strain>
    </source>
</reference>
<sequence>MHHHPSTSKKAVVTEAAVDVCLAGAAVAGAALLAWWAVAFHPTYAHLWMVPLGLVLAGTPPVVCLALRCSGDGGPRVPLPRSLPTVPTACSTYAYFSPGAEPGSV</sequence>
<keyword evidence="1" id="KW-0472">Membrane</keyword>
<keyword evidence="1" id="KW-0812">Transmembrane</keyword>
<dbReference type="PANTHER" id="PTHR35165">
    <property type="entry name" value="OS08G0113900 PROTEIN"/>
    <property type="match status" value="1"/>
</dbReference>
<reference evidence="2" key="1">
    <citation type="journal article" date="2012" name="Nat. Biotechnol.">
        <title>Reference genome sequence of the model plant Setaria.</title>
        <authorList>
            <person name="Bennetzen J.L."/>
            <person name="Schmutz J."/>
            <person name="Wang H."/>
            <person name="Percifield R."/>
            <person name="Hawkins J."/>
            <person name="Pontaroli A.C."/>
            <person name="Estep M."/>
            <person name="Feng L."/>
            <person name="Vaughn J.N."/>
            <person name="Grimwood J."/>
            <person name="Jenkins J."/>
            <person name="Barry K."/>
            <person name="Lindquist E."/>
            <person name="Hellsten U."/>
            <person name="Deshpande S."/>
            <person name="Wang X."/>
            <person name="Wu X."/>
            <person name="Mitros T."/>
            <person name="Triplett J."/>
            <person name="Yang X."/>
            <person name="Ye C.Y."/>
            <person name="Mauro-Herrera M."/>
            <person name="Wang L."/>
            <person name="Li P."/>
            <person name="Sharma M."/>
            <person name="Sharma R."/>
            <person name="Ronald P.C."/>
            <person name="Panaud O."/>
            <person name="Kellogg E.A."/>
            <person name="Brutnell T.P."/>
            <person name="Doust A.N."/>
            <person name="Tuskan G.A."/>
            <person name="Rokhsar D."/>
            <person name="Devos K.M."/>
        </authorList>
    </citation>
    <scope>NUCLEOTIDE SEQUENCE [LARGE SCALE GENOMIC DNA]</scope>
    <source>
        <strain evidence="2">Yugu1</strain>
    </source>
</reference>
<evidence type="ECO:0000313" key="2">
    <source>
        <dbReference type="EMBL" id="RCV30367.1"/>
    </source>
</evidence>
<protein>
    <submittedName>
        <fullName evidence="2">Uncharacterized protein</fullName>
    </submittedName>
</protein>
<feature type="transmembrane region" description="Helical" evidence="1">
    <location>
        <begin position="12"/>
        <end position="38"/>
    </location>
</feature>
<accession>A0A368RJJ5</accession>
<dbReference type="InterPro" id="IPR032238">
    <property type="entry name" value="ATP-synth_Z"/>
</dbReference>
<dbReference type="AlphaFoldDB" id="A0A368RJJ5"/>
<proteinExistence type="predicted"/>
<keyword evidence="1" id="KW-1133">Transmembrane helix</keyword>
<dbReference type="EMBL" id="CM003533">
    <property type="protein sequence ID" value="RCV30367.1"/>
    <property type="molecule type" value="Genomic_DNA"/>
</dbReference>
<organism evidence="2">
    <name type="scientific">Setaria italica</name>
    <name type="common">Foxtail millet</name>
    <name type="synonym">Panicum italicum</name>
    <dbReference type="NCBI Taxonomy" id="4555"/>
    <lineage>
        <taxon>Eukaryota</taxon>
        <taxon>Viridiplantae</taxon>
        <taxon>Streptophyta</taxon>
        <taxon>Embryophyta</taxon>
        <taxon>Tracheophyta</taxon>
        <taxon>Spermatophyta</taxon>
        <taxon>Magnoliopsida</taxon>
        <taxon>Liliopsida</taxon>
        <taxon>Poales</taxon>
        <taxon>Poaceae</taxon>
        <taxon>PACMAD clade</taxon>
        <taxon>Panicoideae</taxon>
        <taxon>Panicodae</taxon>
        <taxon>Paniceae</taxon>
        <taxon>Cenchrinae</taxon>
        <taxon>Setaria</taxon>
    </lineage>
</organism>
<feature type="transmembrane region" description="Helical" evidence="1">
    <location>
        <begin position="44"/>
        <end position="67"/>
    </location>
</feature>
<dbReference type="Pfam" id="PF16594">
    <property type="entry name" value="ATP-synt_Z"/>
    <property type="match status" value="1"/>
</dbReference>
<gene>
    <name evidence="2" type="ORF">SETIT_6G088700v2</name>
</gene>
<evidence type="ECO:0000256" key="1">
    <source>
        <dbReference type="SAM" id="Phobius"/>
    </source>
</evidence>
<dbReference type="OrthoDB" id="1423823at2759"/>